<evidence type="ECO:0000256" key="1">
    <source>
        <dbReference type="SAM" id="MobiDB-lite"/>
    </source>
</evidence>
<dbReference type="EMBL" id="BTGU01000029">
    <property type="protein sequence ID" value="GMN49051.1"/>
    <property type="molecule type" value="Genomic_DNA"/>
</dbReference>
<sequence>MVNPPTIKPPPNQLAPHPPSTQSTVNPFPLAKSPNGKIPYPLSPEPPSDVAPSPSRNRQTAKSPTLPSSSPHRSSPFPPRRSSTGDPPTCNL</sequence>
<feature type="region of interest" description="Disordered" evidence="1">
    <location>
        <begin position="1"/>
        <end position="92"/>
    </location>
</feature>
<comment type="caution">
    <text evidence="2">The sequence shown here is derived from an EMBL/GenBank/DDBJ whole genome shotgun (WGS) entry which is preliminary data.</text>
</comment>
<accession>A0AA88ARR0</accession>
<dbReference type="Proteomes" id="UP001187192">
    <property type="component" value="Unassembled WGS sequence"/>
</dbReference>
<gene>
    <name evidence="2" type="ORF">TIFTF001_018211</name>
</gene>
<protein>
    <submittedName>
        <fullName evidence="2">Uncharacterized protein</fullName>
    </submittedName>
</protein>
<feature type="compositionally biased region" description="Pro residues" evidence="1">
    <location>
        <begin position="1"/>
        <end position="19"/>
    </location>
</feature>
<reference evidence="2" key="1">
    <citation type="submission" date="2023-07" db="EMBL/GenBank/DDBJ databases">
        <title>draft genome sequence of fig (Ficus carica).</title>
        <authorList>
            <person name="Takahashi T."/>
            <person name="Nishimura K."/>
        </authorList>
    </citation>
    <scope>NUCLEOTIDE SEQUENCE</scope>
</reference>
<evidence type="ECO:0000313" key="3">
    <source>
        <dbReference type="Proteomes" id="UP001187192"/>
    </source>
</evidence>
<dbReference type="AlphaFoldDB" id="A0AA88ARR0"/>
<organism evidence="2 3">
    <name type="scientific">Ficus carica</name>
    <name type="common">Common fig</name>
    <dbReference type="NCBI Taxonomy" id="3494"/>
    <lineage>
        <taxon>Eukaryota</taxon>
        <taxon>Viridiplantae</taxon>
        <taxon>Streptophyta</taxon>
        <taxon>Embryophyta</taxon>
        <taxon>Tracheophyta</taxon>
        <taxon>Spermatophyta</taxon>
        <taxon>Magnoliopsida</taxon>
        <taxon>eudicotyledons</taxon>
        <taxon>Gunneridae</taxon>
        <taxon>Pentapetalae</taxon>
        <taxon>rosids</taxon>
        <taxon>fabids</taxon>
        <taxon>Rosales</taxon>
        <taxon>Moraceae</taxon>
        <taxon>Ficeae</taxon>
        <taxon>Ficus</taxon>
    </lineage>
</organism>
<proteinExistence type="predicted"/>
<evidence type="ECO:0000313" key="2">
    <source>
        <dbReference type="EMBL" id="GMN49051.1"/>
    </source>
</evidence>
<keyword evidence="3" id="KW-1185">Reference proteome</keyword>
<feature type="compositionally biased region" description="Low complexity" evidence="1">
    <location>
        <begin position="63"/>
        <end position="75"/>
    </location>
</feature>
<name>A0AA88ARR0_FICCA</name>